<keyword evidence="5" id="KW-0680">Restriction system</keyword>
<comment type="similarity">
    <text evidence="1">Belongs to the N(4)/N(6)-methyltransferase family.</text>
</comment>
<evidence type="ECO:0000256" key="5">
    <source>
        <dbReference type="ARBA" id="ARBA00022747"/>
    </source>
</evidence>
<dbReference type="KEGG" id="tjr:TherJR_1073"/>
<keyword evidence="2 7" id="KW-0489">Methyltransferase</keyword>
<feature type="domain" description="DNA methylase N-4/N-6" evidence="6">
    <location>
        <begin position="121"/>
        <end position="432"/>
    </location>
</feature>
<evidence type="ECO:0000256" key="3">
    <source>
        <dbReference type="ARBA" id="ARBA00022679"/>
    </source>
</evidence>
<keyword evidence="4" id="KW-0949">S-adenosyl-L-methionine</keyword>
<dbReference type="GO" id="GO:0032259">
    <property type="term" value="P:methylation"/>
    <property type="evidence" value="ECO:0007669"/>
    <property type="project" value="UniProtKB-KW"/>
</dbReference>
<dbReference type="HOGENOM" id="CLU_020164_2_1_9"/>
<evidence type="ECO:0000256" key="1">
    <source>
        <dbReference type="ARBA" id="ARBA00006594"/>
    </source>
</evidence>
<organism evidence="7 8">
    <name type="scientific">Thermincola potens (strain JR)</name>
    <dbReference type="NCBI Taxonomy" id="635013"/>
    <lineage>
        <taxon>Bacteria</taxon>
        <taxon>Bacillati</taxon>
        <taxon>Bacillota</taxon>
        <taxon>Clostridia</taxon>
        <taxon>Eubacteriales</taxon>
        <taxon>Thermincolaceae</taxon>
        <taxon>Thermincola</taxon>
    </lineage>
</organism>
<dbReference type="Proteomes" id="UP000002377">
    <property type="component" value="Chromosome"/>
</dbReference>
<dbReference type="OrthoDB" id="9800801at2"/>
<dbReference type="InterPro" id="IPR029063">
    <property type="entry name" value="SAM-dependent_MTases_sf"/>
</dbReference>
<dbReference type="PROSITE" id="PS00092">
    <property type="entry name" value="N6_MTASE"/>
    <property type="match status" value="1"/>
</dbReference>
<evidence type="ECO:0000313" key="7">
    <source>
        <dbReference type="EMBL" id="ADG81937.1"/>
    </source>
</evidence>
<dbReference type="GO" id="GO:0008170">
    <property type="term" value="F:N-methyltransferase activity"/>
    <property type="evidence" value="ECO:0007669"/>
    <property type="project" value="InterPro"/>
</dbReference>
<sequence>MDKLKMKSVDLTQDNIDKIAQLFPNVITEVRDETGRLRKAVDFDLLRQELSADLVEGDKERYQLTWPGKKQAILLANTPINKTLRPVKEDSVDWDNTQNLYIEGDNLEVLKLLQESYLNKVKCIYIDPPYNTGKDFIYRDNFRQENGEYLEDSGQVDDEGNRLFQNTESNGRFHSDWLTMMYSRLKLARNLLRDDGVIFISIDDNEVANLRKICDEIFGTGNFICSFIWKSKLGKVGTTSTVSSVHEYILTYSKNIDLICFKMIVKQSEGRKENLRQWGQADRREDRPSMYYPITIEGIDVYPIKDDGSEGRWRVGKEMAYDLLKHGHLRLVKKDNNRFEIYRIFPESESQIAHDTIIPGEIGTTANGSITLKSLNMQKTFDYSKPTELICFLMDLAKSKDDIILDFFSGSATTAHAVMQLNAEDGGNRKYIMVQLPEPTAENSEAYKAGYKNICEIGKERIRRAARKIQEETNADIDYGFRVFRVDSSNMKDVYYTPDKLKQDGLFTLESNIKEDRTGDDLVVQVMLECGLELSLPMEKREIEGCEVHFVAGNSLVACFDEQVPETVIRAIAAAHPLRVVFRDSSFASDADRINVEEIFKMISPGTEIKVL</sequence>
<dbReference type="GO" id="GO:0003677">
    <property type="term" value="F:DNA binding"/>
    <property type="evidence" value="ECO:0007669"/>
    <property type="project" value="InterPro"/>
</dbReference>
<gene>
    <name evidence="7" type="ordered locus">TherJR_1073</name>
</gene>
<dbReference type="eggNOG" id="COG2189">
    <property type="taxonomic scope" value="Bacteria"/>
</dbReference>
<keyword evidence="8" id="KW-1185">Reference proteome</keyword>
<dbReference type="REBASE" id="25996">
    <property type="entry name" value="M.TspJRORF1073P"/>
</dbReference>
<dbReference type="EMBL" id="CP002028">
    <property type="protein sequence ID" value="ADG81937.1"/>
    <property type="molecule type" value="Genomic_DNA"/>
</dbReference>
<dbReference type="GO" id="GO:0009007">
    <property type="term" value="F:site-specific DNA-methyltransferase (adenine-specific) activity"/>
    <property type="evidence" value="ECO:0007669"/>
    <property type="project" value="UniProtKB-EC"/>
</dbReference>
<dbReference type="Gene3D" id="3.40.50.150">
    <property type="entry name" value="Vaccinia Virus protein VP39"/>
    <property type="match status" value="1"/>
</dbReference>
<dbReference type="RefSeq" id="WP_013119956.1">
    <property type="nucleotide sequence ID" value="NC_014152.1"/>
</dbReference>
<evidence type="ECO:0000256" key="2">
    <source>
        <dbReference type="ARBA" id="ARBA00022603"/>
    </source>
</evidence>
<evidence type="ECO:0000259" key="6">
    <source>
        <dbReference type="Pfam" id="PF01555"/>
    </source>
</evidence>
<reference evidence="7 8" key="1">
    <citation type="submission" date="2010-05" db="EMBL/GenBank/DDBJ databases">
        <title>Complete sequence of Thermincola sp. JR.</title>
        <authorList>
            <consortium name="US DOE Joint Genome Institute"/>
            <person name="Lucas S."/>
            <person name="Copeland A."/>
            <person name="Lapidus A."/>
            <person name="Cheng J.-F."/>
            <person name="Bruce D."/>
            <person name="Goodwin L."/>
            <person name="Pitluck S."/>
            <person name="Chertkov O."/>
            <person name="Detter J.C."/>
            <person name="Han C."/>
            <person name="Tapia R."/>
            <person name="Land M."/>
            <person name="Hauser L."/>
            <person name="Kyrpides N."/>
            <person name="Mikhailova N."/>
            <person name="Hazen T.C."/>
            <person name="Woyke T."/>
        </authorList>
    </citation>
    <scope>NUCLEOTIDE SEQUENCE [LARGE SCALE GENOMIC DNA]</scope>
    <source>
        <strain evidence="7 8">JR</strain>
    </source>
</reference>
<dbReference type="GO" id="GO:0009307">
    <property type="term" value="P:DNA restriction-modification system"/>
    <property type="evidence" value="ECO:0007669"/>
    <property type="project" value="UniProtKB-KW"/>
</dbReference>
<dbReference type="PRINTS" id="PR00506">
    <property type="entry name" value="D21N6MTFRASE"/>
</dbReference>
<dbReference type="InterPro" id="IPR002941">
    <property type="entry name" value="DNA_methylase_N4/N6"/>
</dbReference>
<dbReference type="InterPro" id="IPR002052">
    <property type="entry name" value="DNA_methylase_N6_adenine_CS"/>
</dbReference>
<name>D5XE66_THEPJ</name>
<accession>D5XE66</accession>
<keyword evidence="3 7" id="KW-0808">Transferase</keyword>
<dbReference type="SUPFAM" id="SSF53335">
    <property type="entry name" value="S-adenosyl-L-methionine-dependent methyltransferases"/>
    <property type="match status" value="1"/>
</dbReference>
<proteinExistence type="inferred from homology"/>
<dbReference type="InterPro" id="IPR002295">
    <property type="entry name" value="N4/N6-MTase_EcoPI_Mod-like"/>
</dbReference>
<protein>
    <submittedName>
        <fullName evidence="7">Site-specific DNA-methyltransferase (Adenine-specific)</fullName>
        <ecNumber evidence="7">2.1.1.72</ecNumber>
    </submittedName>
</protein>
<evidence type="ECO:0000256" key="4">
    <source>
        <dbReference type="ARBA" id="ARBA00022691"/>
    </source>
</evidence>
<dbReference type="Pfam" id="PF01555">
    <property type="entry name" value="N6_N4_Mtase"/>
    <property type="match status" value="1"/>
</dbReference>
<evidence type="ECO:0000313" key="8">
    <source>
        <dbReference type="Proteomes" id="UP000002377"/>
    </source>
</evidence>
<dbReference type="STRING" id="635013.TherJR_1073"/>
<dbReference type="EC" id="2.1.1.72" evidence="7"/>
<dbReference type="AlphaFoldDB" id="D5XE66"/>
<dbReference type="PIRSF" id="PIRSF015855">
    <property type="entry name" value="TypeIII_Mtase_mKpnI"/>
    <property type="match status" value="1"/>
</dbReference>